<reference evidence="13" key="1">
    <citation type="submission" date="2009-07" db="EMBL/GenBank/DDBJ databases">
        <title>Complete sequence of Geobacter sp. M21.</title>
        <authorList>
            <consortium name="US DOE Joint Genome Institute"/>
            <person name="Lucas S."/>
            <person name="Copeland A."/>
            <person name="Lapidus A."/>
            <person name="Glavina del Rio T."/>
            <person name="Dalin E."/>
            <person name="Tice H."/>
            <person name="Bruce D."/>
            <person name="Goodwin L."/>
            <person name="Pitluck S."/>
            <person name="Saunders E."/>
            <person name="Brettin T."/>
            <person name="Detter J.C."/>
            <person name="Han C."/>
            <person name="Larimer F."/>
            <person name="Land M."/>
            <person name="Hauser L."/>
            <person name="Kyrpides N."/>
            <person name="Ovchinnikova G."/>
            <person name="Lovley D."/>
        </authorList>
    </citation>
    <scope>NUCLEOTIDE SEQUENCE [LARGE SCALE GENOMIC DNA]</scope>
    <source>
        <strain evidence="13">M21</strain>
    </source>
</reference>
<gene>
    <name evidence="13" type="ordered locus">GM21_2409</name>
</gene>
<dbReference type="Pfam" id="PF02518">
    <property type="entry name" value="HATPase_c"/>
    <property type="match status" value="1"/>
</dbReference>
<evidence type="ECO:0000256" key="7">
    <source>
        <dbReference type="ARBA" id="ARBA00022840"/>
    </source>
</evidence>
<keyword evidence="4" id="KW-0808">Transferase</keyword>
<protein>
    <recommendedName>
        <fullName evidence="2">histidine kinase</fullName>
        <ecNumber evidence="2">2.7.13.3</ecNumber>
    </recommendedName>
</protein>
<dbReference type="SUPFAM" id="SSF55785">
    <property type="entry name" value="PYP-like sensor domain (PAS domain)"/>
    <property type="match status" value="3"/>
</dbReference>
<dbReference type="Pfam" id="PF13188">
    <property type="entry name" value="PAS_8"/>
    <property type="match status" value="1"/>
</dbReference>
<keyword evidence="5" id="KW-0547">Nucleotide-binding</keyword>
<dbReference type="Pfam" id="PF13426">
    <property type="entry name" value="PAS_9"/>
    <property type="match status" value="1"/>
</dbReference>
<dbReference type="GO" id="GO:0005524">
    <property type="term" value="F:ATP binding"/>
    <property type="evidence" value="ECO:0007669"/>
    <property type="project" value="UniProtKB-KW"/>
</dbReference>
<dbReference type="SMART" id="SM00387">
    <property type="entry name" value="HATPase_c"/>
    <property type="match status" value="1"/>
</dbReference>
<accession>C6DZE4</accession>
<dbReference type="NCBIfam" id="TIGR00229">
    <property type="entry name" value="sensory_box"/>
    <property type="match status" value="1"/>
</dbReference>
<feature type="domain" description="PAC" evidence="12">
    <location>
        <begin position="103"/>
        <end position="155"/>
    </location>
</feature>
<dbReference type="EC" id="2.7.13.3" evidence="2"/>
<dbReference type="SMART" id="SM00091">
    <property type="entry name" value="PAS"/>
    <property type="match status" value="3"/>
</dbReference>
<evidence type="ECO:0000259" key="12">
    <source>
        <dbReference type="PROSITE" id="PS50113"/>
    </source>
</evidence>
<dbReference type="CDD" id="cd00082">
    <property type="entry name" value="HisKA"/>
    <property type="match status" value="1"/>
</dbReference>
<dbReference type="InterPro" id="IPR003594">
    <property type="entry name" value="HATPase_dom"/>
</dbReference>
<evidence type="ECO:0000256" key="3">
    <source>
        <dbReference type="ARBA" id="ARBA00022553"/>
    </source>
</evidence>
<dbReference type="AlphaFoldDB" id="C6DZE4"/>
<feature type="domain" description="PAS" evidence="11">
    <location>
        <begin position="24"/>
        <end position="62"/>
    </location>
</feature>
<dbReference type="InterPro" id="IPR004358">
    <property type="entry name" value="Sig_transdc_His_kin-like_C"/>
</dbReference>
<dbReference type="SUPFAM" id="SSF55874">
    <property type="entry name" value="ATPase domain of HSP90 chaperone/DNA topoisomerase II/histidine kinase"/>
    <property type="match status" value="1"/>
</dbReference>
<dbReference type="SMART" id="SM00086">
    <property type="entry name" value="PAC"/>
    <property type="match status" value="2"/>
</dbReference>
<keyword evidence="9" id="KW-0175">Coiled coil</keyword>
<evidence type="ECO:0000313" key="13">
    <source>
        <dbReference type="EMBL" id="ACT18452.1"/>
    </source>
</evidence>
<evidence type="ECO:0000259" key="10">
    <source>
        <dbReference type="PROSITE" id="PS50109"/>
    </source>
</evidence>
<keyword evidence="8" id="KW-0902">Two-component regulatory system</keyword>
<feature type="domain" description="PAS" evidence="11">
    <location>
        <begin position="156"/>
        <end position="205"/>
    </location>
</feature>
<dbReference type="GO" id="GO:0006355">
    <property type="term" value="P:regulation of DNA-templated transcription"/>
    <property type="evidence" value="ECO:0007669"/>
    <property type="project" value="InterPro"/>
</dbReference>
<evidence type="ECO:0000256" key="9">
    <source>
        <dbReference type="SAM" id="Coils"/>
    </source>
</evidence>
<sequence length="713" mass="79983">MIHDISEQKRTIAAQEEQKAFSWRLVQNLAVPCFALALDHKVLMWNKACEVLTGIRAADVIGSDQHWKGFYDRRRPTLADIVLDGAPISHDRCTKSSFDEDGLQCEGWLRTVRGRRRYLHFEAVPVRDGKGEVIAVVETLHDLTERENSEEAMAKSEEKFSKAFQASPDGMFINTQSEGLFIDVNDAFAQMLGYGRDEIIGHSSLELDLWPDPRQRALIVEQALHKGAVRNVEVSIRVKSGLIRTFLWSSDVIRLKERDCLIGNVRDITGQKENERQLTNKNAELSNKHEELSRLFRLVESAKKEWENTMDCISDMIILLGPNGKVKRCNRAAMEFVGIPYGKIMGRDWLQLLEQAGILLAPISAVQSVCCYEVHVEASDTWLVVTLYPDKAGEDSSGTVLSIRDITEDKRAAIELYHAYTDLKEAHNQMVQQEKMASLGQLAAGVAHEINNPTGYIISNLGTLDRYQARLAEFINSQNEIISDLVPEELERLTAIRKRMKIDHIVGDIPALVSESIDGAKRIQKIVQALKGFSRKDDDECTTANIAECLESSINIIWNEIKYHATLRKEFGAVPPLRCYPQKLSQVFMNLIMNAAHSLGEKGEITVSTWLKNDAAYISVADTGSGIPEEIRSRIFEPFFTTKEVGKGTGLGLSISREIVREHGGEMTVESNIGKGTTFTVMLPMNVAKEERDEAHLCIAPGIYTPPLTTWSE</sequence>
<dbReference type="InterPro" id="IPR003661">
    <property type="entry name" value="HisK_dim/P_dom"/>
</dbReference>
<dbReference type="STRING" id="443144.GM21_2409"/>
<dbReference type="eggNOG" id="COG3852">
    <property type="taxonomic scope" value="Bacteria"/>
</dbReference>
<dbReference type="InterPro" id="IPR013767">
    <property type="entry name" value="PAS_fold"/>
</dbReference>
<evidence type="ECO:0000256" key="1">
    <source>
        <dbReference type="ARBA" id="ARBA00000085"/>
    </source>
</evidence>
<dbReference type="Pfam" id="PF00989">
    <property type="entry name" value="PAS"/>
    <property type="match status" value="1"/>
</dbReference>
<dbReference type="PROSITE" id="PS50113">
    <property type="entry name" value="PAC"/>
    <property type="match status" value="1"/>
</dbReference>
<dbReference type="InterPro" id="IPR000014">
    <property type="entry name" value="PAS"/>
</dbReference>
<dbReference type="GO" id="GO:0000155">
    <property type="term" value="F:phosphorelay sensor kinase activity"/>
    <property type="evidence" value="ECO:0007669"/>
    <property type="project" value="InterPro"/>
</dbReference>
<keyword evidence="7" id="KW-0067">ATP-binding</keyword>
<comment type="catalytic activity">
    <reaction evidence="1">
        <text>ATP + protein L-histidine = ADP + protein N-phospho-L-histidine.</text>
        <dbReference type="EC" id="2.7.13.3"/>
    </reaction>
</comment>
<dbReference type="InterPro" id="IPR005467">
    <property type="entry name" value="His_kinase_dom"/>
</dbReference>
<dbReference type="Gene3D" id="3.30.565.10">
    <property type="entry name" value="Histidine kinase-like ATPase, C-terminal domain"/>
    <property type="match status" value="1"/>
</dbReference>
<dbReference type="InterPro" id="IPR000700">
    <property type="entry name" value="PAS-assoc_C"/>
</dbReference>
<dbReference type="InterPro" id="IPR001610">
    <property type="entry name" value="PAC"/>
</dbReference>
<keyword evidence="3" id="KW-0597">Phosphoprotein</keyword>
<name>C6DZE4_GEOSM</name>
<dbReference type="PRINTS" id="PR00344">
    <property type="entry name" value="BCTRLSENSOR"/>
</dbReference>
<dbReference type="HOGENOM" id="CLU_000445_114_39_7"/>
<dbReference type="PANTHER" id="PTHR43065:SF50">
    <property type="entry name" value="HISTIDINE KINASE"/>
    <property type="match status" value="1"/>
</dbReference>
<dbReference type="InterPro" id="IPR036097">
    <property type="entry name" value="HisK_dim/P_sf"/>
</dbReference>
<organism evidence="13">
    <name type="scientific">Geobacter sp. (strain M21)</name>
    <dbReference type="NCBI Taxonomy" id="443144"/>
    <lineage>
        <taxon>Bacteria</taxon>
        <taxon>Pseudomonadati</taxon>
        <taxon>Thermodesulfobacteriota</taxon>
        <taxon>Desulfuromonadia</taxon>
        <taxon>Geobacterales</taxon>
        <taxon>Geobacteraceae</taxon>
        <taxon>Geobacter</taxon>
    </lineage>
</organism>
<evidence type="ECO:0000256" key="4">
    <source>
        <dbReference type="ARBA" id="ARBA00022679"/>
    </source>
</evidence>
<dbReference type="Gene3D" id="1.10.287.130">
    <property type="match status" value="1"/>
</dbReference>
<evidence type="ECO:0000256" key="2">
    <source>
        <dbReference type="ARBA" id="ARBA00012438"/>
    </source>
</evidence>
<dbReference type="KEGG" id="gem:GM21_2409"/>
<proteinExistence type="predicted"/>
<dbReference type="eggNOG" id="COG4191">
    <property type="taxonomic scope" value="Bacteria"/>
</dbReference>
<dbReference type="InterPro" id="IPR036890">
    <property type="entry name" value="HATPase_C_sf"/>
</dbReference>
<evidence type="ECO:0000256" key="8">
    <source>
        <dbReference type="ARBA" id="ARBA00023012"/>
    </source>
</evidence>
<feature type="domain" description="Histidine kinase" evidence="10">
    <location>
        <begin position="445"/>
        <end position="687"/>
    </location>
</feature>
<dbReference type="EMBL" id="CP001661">
    <property type="protein sequence ID" value="ACT18452.1"/>
    <property type="molecule type" value="Genomic_DNA"/>
</dbReference>
<dbReference type="InterPro" id="IPR035965">
    <property type="entry name" value="PAS-like_dom_sf"/>
</dbReference>
<dbReference type="Gene3D" id="3.30.450.20">
    <property type="entry name" value="PAS domain"/>
    <property type="match status" value="3"/>
</dbReference>
<evidence type="ECO:0000256" key="5">
    <source>
        <dbReference type="ARBA" id="ARBA00022741"/>
    </source>
</evidence>
<dbReference type="PANTHER" id="PTHR43065">
    <property type="entry name" value="SENSOR HISTIDINE KINASE"/>
    <property type="match status" value="1"/>
</dbReference>
<dbReference type="CDD" id="cd00130">
    <property type="entry name" value="PAS"/>
    <property type="match status" value="3"/>
</dbReference>
<feature type="coiled-coil region" evidence="9">
    <location>
        <begin position="268"/>
        <end position="305"/>
    </location>
</feature>
<dbReference type="PROSITE" id="PS50112">
    <property type="entry name" value="PAS"/>
    <property type="match status" value="2"/>
</dbReference>
<evidence type="ECO:0000256" key="6">
    <source>
        <dbReference type="ARBA" id="ARBA00022777"/>
    </source>
</evidence>
<evidence type="ECO:0000259" key="11">
    <source>
        <dbReference type="PROSITE" id="PS50112"/>
    </source>
</evidence>
<keyword evidence="6 13" id="KW-0418">Kinase</keyword>
<dbReference type="SUPFAM" id="SSF47384">
    <property type="entry name" value="Homodimeric domain of signal transducing histidine kinase"/>
    <property type="match status" value="1"/>
</dbReference>
<dbReference type="PROSITE" id="PS50109">
    <property type="entry name" value="HIS_KIN"/>
    <property type="match status" value="1"/>
</dbReference>